<dbReference type="RefSeq" id="WP_183558425.1">
    <property type="nucleotide sequence ID" value="NZ_JACHBX010000006.1"/>
</dbReference>
<evidence type="ECO:0000313" key="1">
    <source>
        <dbReference type="EMBL" id="MBB6136537.1"/>
    </source>
</evidence>
<name>A0A7W9X4S8_9BURK</name>
<evidence type="ECO:0000313" key="2">
    <source>
        <dbReference type="Proteomes" id="UP000540787"/>
    </source>
</evidence>
<accession>A0A7W9X4S8</accession>
<dbReference type="InterPro" id="IPR010263">
    <property type="entry name" value="T6SS_TssK"/>
</dbReference>
<dbReference type="EMBL" id="JACHBX010000006">
    <property type="protein sequence ID" value="MBB6136537.1"/>
    <property type="molecule type" value="Genomic_DNA"/>
</dbReference>
<dbReference type="AlphaFoldDB" id="A0A7W9X4S8"/>
<dbReference type="PANTHER" id="PTHR35566">
    <property type="entry name" value="BLR3599 PROTEIN"/>
    <property type="match status" value="1"/>
</dbReference>
<comment type="caution">
    <text evidence="1">The sequence shown here is derived from an EMBL/GenBank/DDBJ whole genome shotgun (WGS) entry which is preliminary data.</text>
</comment>
<dbReference type="Pfam" id="PF05936">
    <property type="entry name" value="T6SS_VasE"/>
    <property type="match status" value="1"/>
</dbReference>
<reference evidence="1 2" key="1">
    <citation type="submission" date="2020-08" db="EMBL/GenBank/DDBJ databases">
        <title>The Agave Microbiome: Exploring the role of microbial communities in plant adaptations to desert environments.</title>
        <authorList>
            <person name="Partida-Martinez L.P."/>
        </authorList>
    </citation>
    <scope>NUCLEOTIDE SEQUENCE [LARGE SCALE GENOMIC DNA]</scope>
    <source>
        <strain evidence="1 2">AT3.2</strain>
    </source>
</reference>
<organism evidence="1 2">
    <name type="scientific">Massilia aurea</name>
    <dbReference type="NCBI Taxonomy" id="373040"/>
    <lineage>
        <taxon>Bacteria</taxon>
        <taxon>Pseudomonadati</taxon>
        <taxon>Pseudomonadota</taxon>
        <taxon>Betaproteobacteria</taxon>
        <taxon>Burkholderiales</taxon>
        <taxon>Oxalobacteraceae</taxon>
        <taxon>Telluria group</taxon>
        <taxon>Massilia</taxon>
    </lineage>
</organism>
<keyword evidence="2" id="KW-1185">Reference proteome</keyword>
<dbReference type="PANTHER" id="PTHR35566:SF1">
    <property type="entry name" value="TYPE VI SECRETION SYSTEM BASEPLATE COMPONENT TSSK1"/>
    <property type="match status" value="1"/>
</dbReference>
<protein>
    <submittedName>
        <fullName evidence="1">Type VI secretion system protein ImpJ</fullName>
    </submittedName>
</protein>
<gene>
    <name evidence="1" type="ORF">HD842_004715</name>
</gene>
<dbReference type="NCBIfam" id="TIGR03353">
    <property type="entry name" value="VI_chp_4"/>
    <property type="match status" value="1"/>
</dbReference>
<dbReference type="Proteomes" id="UP000540787">
    <property type="component" value="Unassembled WGS sequence"/>
</dbReference>
<proteinExistence type="predicted"/>
<sequence>MSNSGKLLWGEGLFLRPQHFQQQDRYHEARLHDSVRALHPYCWGVNGLQVDRDALQNDTLRLLELTVFFPDGEIYAAPGSDDLPPEIDLAAIPRNQQELTFYAALPAFKHFGANFAPDGQPSNAARFAQHNADTPDLYTQAASAQLAYLKKSLRLISEAEPRDSYVSIPLLRLRRLSTGGFEQDPTFIPPSLSIRSAPLMFLQLRRLLDALQAKVDALYGHHREPSKNVIEFRSGDMSSFWLLHTASSAHASLSHYFHHPTLHPERLYEALLSLAGALMTFSKGLSLSDLPPYEHVNPGPGFARLHAIIRELLDTVISSKYFAIALNEVKPSYHHGMLDSGKIDAQTSFYLGVSADLPGLELVDIVPLRFKVGAPDDVEKFVLSAMPGVRLAHAPQVPAAVPVRPDTYYFALDAKGQMYDRMLQAQSISIYVPSGLRDLKLDLVAVTS</sequence>